<keyword evidence="5 7" id="KW-0472">Membrane</keyword>
<keyword evidence="9" id="KW-0732">Signal</keyword>
<dbReference type="Gene3D" id="2.40.170.20">
    <property type="entry name" value="TonB-dependent receptor, beta-barrel domain"/>
    <property type="match status" value="1"/>
</dbReference>
<dbReference type="Gene3D" id="2.170.130.10">
    <property type="entry name" value="TonB-dependent receptor, plug domain"/>
    <property type="match status" value="1"/>
</dbReference>
<reference evidence="11" key="1">
    <citation type="submission" date="2020-09" db="EMBL/GenBank/DDBJ databases">
        <authorList>
            <person name="Kim M.K."/>
        </authorList>
    </citation>
    <scope>NUCLEOTIDE SEQUENCE</scope>
    <source>
        <strain evidence="11">BT704</strain>
    </source>
</reference>
<dbReference type="Pfam" id="PF07715">
    <property type="entry name" value="Plug"/>
    <property type="match status" value="1"/>
</dbReference>
<comment type="similarity">
    <text evidence="7">Belongs to the TonB-dependent receptor family.</text>
</comment>
<keyword evidence="6 7" id="KW-0998">Cell outer membrane</keyword>
<keyword evidence="2 7" id="KW-0813">Transport</keyword>
<dbReference type="InterPro" id="IPR039426">
    <property type="entry name" value="TonB-dep_rcpt-like"/>
</dbReference>
<name>A0A927B025_9BACT</name>
<dbReference type="Pfam" id="PF13715">
    <property type="entry name" value="CarbopepD_reg_2"/>
    <property type="match status" value="1"/>
</dbReference>
<evidence type="ECO:0000256" key="8">
    <source>
        <dbReference type="SAM" id="MobiDB-lite"/>
    </source>
</evidence>
<evidence type="ECO:0000256" key="4">
    <source>
        <dbReference type="ARBA" id="ARBA00022692"/>
    </source>
</evidence>
<dbReference type="RefSeq" id="WP_191038425.1">
    <property type="nucleotide sequence ID" value="NZ_JACXAA010000002.1"/>
</dbReference>
<sequence length="1071" mass="116793">MCKFLLTQFILCLFAIPLMAQDQVITGKVTSSEDSSPLPGVNITIKGTSRGTSSDATGSFQLNAPANSRLVLSFIGFTTQEVAIGNRTNINVVLNPDASQLQEVVVTALGISRDKKALNYSVQDVKADKLNFARDQNVGNALAGKVAGVQILGQSAAKFGNPSIRIRGVNSLTGGDPLYVVDGTPTDISQVNMDDVDNLTVLKGPSATALYGNRASAGVIVITTKRAKSGETRLDVNHSTTMDMVALLPKYQNEYGGGYSQEWETFQYDPKIHPANWASFNGQKILDYSADESWGPRMDGSPHRSAFSWQPGSEFGQLTPFSPQPNNVRDFFEKPISNNTNIAFSRGTDNFQSRISYTHIINNGIVPNSSQSRDYISAKNSITFSKNLTANLNINYTSTNTKNQPADRYGSSGGTGVSNNLFGVSNSTLNGYNQTIGMFNQWFQRQLNMDDLRNYKNPDGTFRSWNIGGPTDPKPKYWDSPFTQAYENTNTNRGDRLFGDIGLTYQFTPALKASATIRRDQSAYYQQGKVAIGTLNEGGLGAFSTLSANTRENNYEVLVNYNQNFKDLSVVANGGGNIRYNRIDGLFQATQGGLSAPGFYNIAASINRPVANNFLFERQVNSVFANVSLGFRDFIFLEGSIRNDWSSTLPKANNSYFYPSLSAGLIFTELLPKSNILSYGKIRAGYAQVGTDVGPYQTSLAYTAGQPYGNSATAFLPGTLPNSDLKPGLSESVEGGIDLKFLNNRIGLEFTAYQNNNKNQIIPLPVAPTSGYTNAVVNAGLIRTSGLELHIYANPIRSSSGFNWEFDINADRNRTQVVELASGLTNYQVDGPQWRTLTLNARTGTDGTPRDWGTLVGQGIQKDANGRNMVYGSGPNAGLYIKQDNVELGSVLPKFKGGWLNTFTYKNLSLRVNTDFVVGGKFFSTTKMFNAGSGLSAETAGLNELGKPLRDDPATGGGVLLDGVTEDGKQNTTRVDAQTLYEGWLFALNERWIYDKTYIKLREVSFGYNLPNRLISKWAKSVNISLIARNPVLIYSAVGGGIDISESETIWYEGGQLPPVRSFGVNVRFGF</sequence>
<keyword evidence="4 7" id="KW-0812">Transmembrane</keyword>
<evidence type="ECO:0000313" key="12">
    <source>
        <dbReference type="Proteomes" id="UP000653797"/>
    </source>
</evidence>
<dbReference type="InterPro" id="IPR036942">
    <property type="entry name" value="Beta-barrel_TonB_sf"/>
</dbReference>
<evidence type="ECO:0000256" key="6">
    <source>
        <dbReference type="ARBA" id="ARBA00023237"/>
    </source>
</evidence>
<feature type="chain" id="PRO_5038139649" evidence="9">
    <location>
        <begin position="21"/>
        <end position="1071"/>
    </location>
</feature>
<accession>A0A927B025</accession>
<dbReference type="GO" id="GO:0009279">
    <property type="term" value="C:cell outer membrane"/>
    <property type="evidence" value="ECO:0007669"/>
    <property type="project" value="UniProtKB-SubCell"/>
</dbReference>
<evidence type="ECO:0000256" key="9">
    <source>
        <dbReference type="SAM" id="SignalP"/>
    </source>
</evidence>
<dbReference type="InterPro" id="IPR023996">
    <property type="entry name" value="TonB-dep_OMP_SusC/RagA"/>
</dbReference>
<evidence type="ECO:0000256" key="5">
    <source>
        <dbReference type="ARBA" id="ARBA00023136"/>
    </source>
</evidence>
<dbReference type="InterPro" id="IPR012910">
    <property type="entry name" value="Plug_dom"/>
</dbReference>
<protein>
    <submittedName>
        <fullName evidence="11">SusC/RagA family TonB-linked outer membrane protein</fullName>
    </submittedName>
</protein>
<feature type="region of interest" description="Disordered" evidence="8">
    <location>
        <begin position="30"/>
        <end position="56"/>
    </location>
</feature>
<keyword evidence="3 7" id="KW-1134">Transmembrane beta strand</keyword>
<dbReference type="NCBIfam" id="TIGR04057">
    <property type="entry name" value="SusC_RagA_signa"/>
    <property type="match status" value="1"/>
</dbReference>
<dbReference type="SUPFAM" id="SSF56935">
    <property type="entry name" value="Porins"/>
    <property type="match status" value="1"/>
</dbReference>
<gene>
    <name evidence="11" type="ORF">IC230_07900</name>
</gene>
<comment type="caution">
    <text evidence="11">The sequence shown here is derived from an EMBL/GenBank/DDBJ whole genome shotgun (WGS) entry which is preliminary data.</text>
</comment>
<evidence type="ECO:0000313" key="11">
    <source>
        <dbReference type="EMBL" id="MBD2752807.1"/>
    </source>
</evidence>
<feature type="domain" description="TonB-dependent receptor plug" evidence="10">
    <location>
        <begin position="115"/>
        <end position="219"/>
    </location>
</feature>
<dbReference type="EMBL" id="JACXAA010000002">
    <property type="protein sequence ID" value="MBD2752807.1"/>
    <property type="molecule type" value="Genomic_DNA"/>
</dbReference>
<evidence type="ECO:0000256" key="1">
    <source>
        <dbReference type="ARBA" id="ARBA00004571"/>
    </source>
</evidence>
<dbReference type="Gene3D" id="2.60.40.1120">
    <property type="entry name" value="Carboxypeptidase-like, regulatory domain"/>
    <property type="match status" value="1"/>
</dbReference>
<evidence type="ECO:0000256" key="2">
    <source>
        <dbReference type="ARBA" id="ARBA00022448"/>
    </source>
</evidence>
<evidence type="ECO:0000256" key="7">
    <source>
        <dbReference type="PROSITE-ProRule" id="PRU01360"/>
    </source>
</evidence>
<dbReference type="InterPro" id="IPR037066">
    <property type="entry name" value="Plug_dom_sf"/>
</dbReference>
<keyword evidence="12" id="KW-1185">Reference proteome</keyword>
<organism evidence="11 12">
    <name type="scientific">Spirosoma validum</name>
    <dbReference type="NCBI Taxonomy" id="2771355"/>
    <lineage>
        <taxon>Bacteria</taxon>
        <taxon>Pseudomonadati</taxon>
        <taxon>Bacteroidota</taxon>
        <taxon>Cytophagia</taxon>
        <taxon>Cytophagales</taxon>
        <taxon>Cytophagaceae</taxon>
        <taxon>Spirosoma</taxon>
    </lineage>
</organism>
<feature type="signal peptide" evidence="9">
    <location>
        <begin position="1"/>
        <end position="20"/>
    </location>
</feature>
<evidence type="ECO:0000256" key="3">
    <source>
        <dbReference type="ARBA" id="ARBA00022452"/>
    </source>
</evidence>
<dbReference type="PROSITE" id="PS52016">
    <property type="entry name" value="TONB_DEPENDENT_REC_3"/>
    <property type="match status" value="1"/>
</dbReference>
<dbReference type="InterPro" id="IPR008969">
    <property type="entry name" value="CarboxyPept-like_regulatory"/>
</dbReference>
<dbReference type="InterPro" id="IPR023997">
    <property type="entry name" value="TonB-dep_OMP_SusC/RagA_CS"/>
</dbReference>
<feature type="compositionally biased region" description="Polar residues" evidence="8">
    <location>
        <begin position="45"/>
        <end position="56"/>
    </location>
</feature>
<dbReference type="Proteomes" id="UP000653797">
    <property type="component" value="Unassembled WGS sequence"/>
</dbReference>
<dbReference type="SUPFAM" id="SSF49464">
    <property type="entry name" value="Carboxypeptidase regulatory domain-like"/>
    <property type="match status" value="1"/>
</dbReference>
<dbReference type="AlphaFoldDB" id="A0A927B025"/>
<dbReference type="NCBIfam" id="TIGR04056">
    <property type="entry name" value="OMP_RagA_SusC"/>
    <property type="match status" value="1"/>
</dbReference>
<evidence type="ECO:0000259" key="10">
    <source>
        <dbReference type="Pfam" id="PF07715"/>
    </source>
</evidence>
<comment type="subcellular location">
    <subcellularLocation>
        <location evidence="1 7">Cell outer membrane</location>
        <topology evidence="1 7">Multi-pass membrane protein</topology>
    </subcellularLocation>
</comment>
<proteinExistence type="inferred from homology"/>